<dbReference type="EMBL" id="BBMN01000015">
    <property type="protein sequence ID" value="GAL07122.1"/>
    <property type="molecule type" value="Genomic_DNA"/>
</dbReference>
<dbReference type="AlphaFoldDB" id="A0A090RHW3"/>
<proteinExistence type="predicted"/>
<reference evidence="1 2" key="1">
    <citation type="journal article" date="2014" name="Genome Announc.">
        <title>Draft Genome Sequences of Two Vibrionaceae Species, Vibrio ponticus C121 and Photobacterium aphoticum C119, Isolated as Coral Reef Microbiota.</title>
        <authorList>
            <person name="Al-saari N."/>
            <person name="Meirelles P.M."/>
            <person name="Mino S."/>
            <person name="Suda W."/>
            <person name="Oshima K."/>
            <person name="Hattori M."/>
            <person name="Ohkuma M."/>
            <person name="Thompson F.L."/>
            <person name="Gomez-Gil B."/>
            <person name="Sawabe T."/>
            <person name="Sawabe T."/>
        </authorList>
    </citation>
    <scope>NUCLEOTIDE SEQUENCE [LARGE SCALE GENOMIC DNA]</scope>
    <source>
        <strain evidence="1 2">JCM 19237</strain>
    </source>
</reference>
<accession>A0A090RHW3</accession>
<comment type="caution">
    <text evidence="1">The sequence shown here is derived from an EMBL/GenBank/DDBJ whole genome shotgun (WGS) entry which is preliminary data.</text>
</comment>
<organism evidence="1 2">
    <name type="scientific">Photobacterium aphoticum</name>
    <dbReference type="NCBI Taxonomy" id="754436"/>
    <lineage>
        <taxon>Bacteria</taxon>
        <taxon>Pseudomonadati</taxon>
        <taxon>Pseudomonadota</taxon>
        <taxon>Gammaproteobacteria</taxon>
        <taxon>Vibrionales</taxon>
        <taxon>Vibrionaceae</taxon>
        <taxon>Photobacterium</taxon>
    </lineage>
</organism>
<gene>
    <name evidence="1" type="ORF">JCM19237_4538</name>
</gene>
<dbReference type="eggNOG" id="COG1473">
    <property type="taxonomic scope" value="Bacteria"/>
</dbReference>
<sequence>MIGSDLTAGHHNGDFDIDESRMLPAVKLMLNAIHAVQSAQ</sequence>
<evidence type="ECO:0000313" key="2">
    <source>
        <dbReference type="Proteomes" id="UP000029227"/>
    </source>
</evidence>
<dbReference type="STRING" id="754436.JCM19237_4538"/>
<protein>
    <submittedName>
        <fullName evidence="1">Catalyzes the cleavage of p-aminobenzoyl-glutamate to p-aminobenzoate and glutamate</fullName>
    </submittedName>
</protein>
<name>A0A090RHW3_9GAMM</name>
<evidence type="ECO:0000313" key="1">
    <source>
        <dbReference type="EMBL" id="GAL07122.1"/>
    </source>
</evidence>
<dbReference type="Proteomes" id="UP000029227">
    <property type="component" value="Unassembled WGS sequence"/>
</dbReference>